<organism evidence="2 3">
    <name type="scientific">Oopsacas minuta</name>
    <dbReference type="NCBI Taxonomy" id="111878"/>
    <lineage>
        <taxon>Eukaryota</taxon>
        <taxon>Metazoa</taxon>
        <taxon>Porifera</taxon>
        <taxon>Hexactinellida</taxon>
        <taxon>Hexasterophora</taxon>
        <taxon>Lyssacinosida</taxon>
        <taxon>Leucopsacidae</taxon>
        <taxon>Oopsacas</taxon>
    </lineage>
</organism>
<comment type="caution">
    <text evidence="2">The sequence shown here is derived from an EMBL/GenBank/DDBJ whole genome shotgun (WGS) entry which is preliminary data.</text>
</comment>
<feature type="region of interest" description="Disordered" evidence="1">
    <location>
        <begin position="132"/>
        <end position="167"/>
    </location>
</feature>
<protein>
    <submittedName>
        <fullName evidence="2">Uncharacterized protein</fullName>
    </submittedName>
</protein>
<proteinExistence type="predicted"/>
<evidence type="ECO:0000313" key="3">
    <source>
        <dbReference type="Proteomes" id="UP001165289"/>
    </source>
</evidence>
<evidence type="ECO:0000256" key="1">
    <source>
        <dbReference type="SAM" id="MobiDB-lite"/>
    </source>
</evidence>
<sequence length="284" mass="31793">MGTMKSVPEVDAKFDQDQQYPMIPFSDRVFIPDTAIRKQLLKYCSEGLTENTLTDLLKSIHKEMADYILFSSIRTENLVTISEEYIHVRKVLKLFCHTDPISGVFQFSLLEPNERKAIALLANGKSAKDEPRILAPFSGDDSPNDSPTTQDSPGIRDSPPASSNIASIFPSRGKKRRLAELMDEKFTAISADLDAKLARRDDRYAVMIAKILKLEDQVDKQTQLIASQDDVIGNLKQEITRLKSASIAIKSRLREHSRKLQSLASESLAFLTIFGEDTEDADNA</sequence>
<dbReference type="Proteomes" id="UP001165289">
    <property type="component" value="Unassembled WGS sequence"/>
</dbReference>
<accession>A0AAV7JE36</accession>
<keyword evidence="3" id="KW-1185">Reference proteome</keyword>
<dbReference type="EMBL" id="JAKMXF010000347">
    <property type="protein sequence ID" value="KAI6647027.1"/>
    <property type="molecule type" value="Genomic_DNA"/>
</dbReference>
<dbReference type="AlphaFoldDB" id="A0AAV7JE36"/>
<evidence type="ECO:0000313" key="2">
    <source>
        <dbReference type="EMBL" id="KAI6647027.1"/>
    </source>
</evidence>
<reference evidence="2 3" key="1">
    <citation type="journal article" date="2023" name="BMC Biol.">
        <title>The compact genome of the sponge Oopsacas minuta (Hexactinellida) is lacking key metazoan core genes.</title>
        <authorList>
            <person name="Santini S."/>
            <person name="Schenkelaars Q."/>
            <person name="Jourda C."/>
            <person name="Duchesne M."/>
            <person name="Belahbib H."/>
            <person name="Rocher C."/>
            <person name="Selva M."/>
            <person name="Riesgo A."/>
            <person name="Vervoort M."/>
            <person name="Leys S.P."/>
            <person name="Kodjabachian L."/>
            <person name="Le Bivic A."/>
            <person name="Borchiellini C."/>
            <person name="Claverie J.M."/>
            <person name="Renard E."/>
        </authorList>
    </citation>
    <scope>NUCLEOTIDE SEQUENCE [LARGE SCALE GENOMIC DNA]</scope>
    <source>
        <strain evidence="2">SPO-2</strain>
    </source>
</reference>
<gene>
    <name evidence="2" type="ORF">LOD99_8951</name>
</gene>
<name>A0AAV7JE36_9METZ</name>